<evidence type="ECO:0000313" key="3">
    <source>
        <dbReference type="EMBL" id="KRT58892.1"/>
    </source>
</evidence>
<evidence type="ECO:0000256" key="1">
    <source>
        <dbReference type="SAM" id="Phobius"/>
    </source>
</evidence>
<dbReference type="EMBL" id="LDXT01000059">
    <property type="protein sequence ID" value="KRT56310.1"/>
    <property type="molecule type" value="Genomic_DNA"/>
</dbReference>
<keyword evidence="1" id="KW-0812">Transmembrane</keyword>
<organism evidence="3 4">
    <name type="scientific">endosymbiont of Ridgeia piscesae</name>
    <dbReference type="NCBI Taxonomy" id="54398"/>
    <lineage>
        <taxon>Bacteria</taxon>
        <taxon>Pseudomonadati</taxon>
        <taxon>Pseudomonadota</taxon>
        <taxon>Gammaproteobacteria</taxon>
        <taxon>sulfur-oxidizing symbionts</taxon>
    </lineage>
</organism>
<evidence type="ECO:0000313" key="4">
    <source>
        <dbReference type="Proteomes" id="UP000051276"/>
    </source>
</evidence>
<feature type="transmembrane region" description="Helical" evidence="1">
    <location>
        <begin position="36"/>
        <end position="54"/>
    </location>
</feature>
<proteinExistence type="predicted"/>
<reference evidence="4 5" key="1">
    <citation type="submission" date="2015-11" db="EMBL/GenBank/DDBJ databases">
        <title>The genome of Candidatus Endoriftia persephone in Ridgeia piscesae and population structure of the North Eastern Pacific vestimentiferan symbionts.</title>
        <authorList>
            <person name="Perez M."/>
            <person name="Juniper K.S."/>
        </authorList>
    </citation>
    <scope>NUCLEOTIDE SEQUENCE [LARGE SCALE GENOMIC DNA]</scope>
    <source>
        <strain evidence="3">Ind10</strain>
        <strain evidence="2">Ind11</strain>
    </source>
</reference>
<feature type="transmembrane region" description="Helical" evidence="1">
    <location>
        <begin position="5"/>
        <end position="24"/>
    </location>
</feature>
<dbReference type="AlphaFoldDB" id="A0A0T5Z7J8"/>
<dbReference type="EMBL" id="LMXI01000251">
    <property type="protein sequence ID" value="KRT58892.1"/>
    <property type="molecule type" value="Genomic_DNA"/>
</dbReference>
<comment type="caution">
    <text evidence="3">The sequence shown here is derived from an EMBL/GenBank/DDBJ whole genome shotgun (WGS) entry which is preliminary data.</text>
</comment>
<dbReference type="RefSeq" id="WP_006473582.1">
    <property type="nucleotide sequence ID" value="NZ_KQ556959.1"/>
</dbReference>
<dbReference type="OrthoDB" id="7068615at2"/>
<keyword evidence="5" id="KW-1185">Reference proteome</keyword>
<keyword evidence="1" id="KW-0472">Membrane</keyword>
<sequence>MLPILFGLIAAMVFGLVGYFTYGLDGIINHTWFNQVFWLLIVVGAAISLLDEVNRCLPCRLRKRFNLQWLDQLCAQMPCNSQL</sequence>
<dbReference type="Proteomes" id="UP000051634">
    <property type="component" value="Unassembled WGS sequence"/>
</dbReference>
<protein>
    <submittedName>
        <fullName evidence="3">Uncharacterized protein</fullName>
    </submittedName>
</protein>
<name>A0A0T5Z7J8_9GAMM</name>
<keyword evidence="1" id="KW-1133">Transmembrane helix</keyword>
<evidence type="ECO:0000313" key="5">
    <source>
        <dbReference type="Proteomes" id="UP000051634"/>
    </source>
</evidence>
<dbReference type="Proteomes" id="UP000051276">
    <property type="component" value="Unassembled WGS sequence"/>
</dbReference>
<accession>A0A0T5Z7J8</accession>
<gene>
    <name evidence="2" type="ORF">Ga0074115_13826</name>
    <name evidence="3" type="ORF">Ga0076813_14432</name>
</gene>
<evidence type="ECO:0000313" key="2">
    <source>
        <dbReference type="EMBL" id="KRT56310.1"/>
    </source>
</evidence>
<dbReference type="STRING" id="54398.Ga0074115_13826"/>